<evidence type="ECO:0000256" key="9">
    <source>
        <dbReference type="SAM" id="Phobius"/>
    </source>
</evidence>
<evidence type="ECO:0000256" key="4">
    <source>
        <dbReference type="ARBA" id="ARBA00022692"/>
    </source>
</evidence>
<reference evidence="10 11" key="1">
    <citation type="submission" date="2019-09" db="EMBL/GenBank/DDBJ databases">
        <title>Hybrid Assembly of the complete Genome of the Deep-Sea Bacterium Moritella marina from long Nanopore and Illumina reads.</title>
        <authorList>
            <person name="Magin S."/>
            <person name="Georgoulis A."/>
            <person name="Papadimitriou K."/>
            <person name="Iliakis G."/>
            <person name="Vorgias C.E."/>
        </authorList>
    </citation>
    <scope>NUCLEOTIDE SEQUENCE [LARGE SCALE GENOMIC DNA]</scope>
    <source>
        <strain evidence="10 11">MP-1</strain>
    </source>
</reference>
<dbReference type="KEGG" id="mmaa:FR932_07115"/>
<evidence type="ECO:0000256" key="2">
    <source>
        <dbReference type="ARBA" id="ARBA00022448"/>
    </source>
</evidence>
<evidence type="ECO:0000256" key="5">
    <source>
        <dbReference type="ARBA" id="ARBA00022989"/>
    </source>
</evidence>
<dbReference type="Proteomes" id="UP000327424">
    <property type="component" value="Chromosome"/>
</dbReference>
<dbReference type="EMBL" id="CP044399">
    <property type="protein sequence ID" value="QFI37629.1"/>
    <property type="molecule type" value="Genomic_DNA"/>
</dbReference>
<dbReference type="AlphaFoldDB" id="A0A5J6WHM5"/>
<keyword evidence="7 9" id="KW-0472">Membrane</keyword>
<feature type="transmembrane region" description="Helical" evidence="9">
    <location>
        <begin position="224"/>
        <end position="254"/>
    </location>
</feature>
<proteinExistence type="inferred from homology"/>
<evidence type="ECO:0000256" key="8">
    <source>
        <dbReference type="ARBA" id="ARBA00034708"/>
    </source>
</evidence>
<keyword evidence="11" id="KW-1185">Reference proteome</keyword>
<dbReference type="PANTHER" id="PTHR33281">
    <property type="entry name" value="UPF0187 PROTEIN YNEE"/>
    <property type="match status" value="1"/>
</dbReference>
<name>A0A5J6WHM5_MORMI</name>
<keyword evidence="6" id="KW-0406">Ion transport</keyword>
<dbReference type="PANTHER" id="PTHR33281:SF19">
    <property type="entry name" value="VOLTAGE-DEPENDENT ANION CHANNEL-FORMING PROTEIN YNEE"/>
    <property type="match status" value="1"/>
</dbReference>
<keyword evidence="4 9" id="KW-0812">Transmembrane</keyword>
<feature type="transmembrane region" description="Helical" evidence="9">
    <location>
        <begin position="12"/>
        <end position="41"/>
    </location>
</feature>
<comment type="subcellular location">
    <subcellularLocation>
        <location evidence="1">Cell membrane</location>
        <topology evidence="1">Multi-pass membrane protein</topology>
    </subcellularLocation>
</comment>
<protein>
    <recommendedName>
        <fullName evidence="12">Bestrophin</fullName>
    </recommendedName>
</protein>
<keyword evidence="5 9" id="KW-1133">Transmembrane helix</keyword>
<dbReference type="GO" id="GO:0005254">
    <property type="term" value="F:chloride channel activity"/>
    <property type="evidence" value="ECO:0007669"/>
    <property type="project" value="InterPro"/>
</dbReference>
<evidence type="ECO:0000313" key="11">
    <source>
        <dbReference type="Proteomes" id="UP000327424"/>
    </source>
</evidence>
<evidence type="ECO:0000313" key="10">
    <source>
        <dbReference type="EMBL" id="QFI37629.1"/>
    </source>
</evidence>
<organism evidence="10 11">
    <name type="scientific">Moritella marina ATCC 15381</name>
    <dbReference type="NCBI Taxonomy" id="1202962"/>
    <lineage>
        <taxon>Bacteria</taxon>
        <taxon>Pseudomonadati</taxon>
        <taxon>Pseudomonadota</taxon>
        <taxon>Gammaproteobacteria</taxon>
        <taxon>Alteromonadales</taxon>
        <taxon>Moritellaceae</taxon>
        <taxon>Moritella</taxon>
    </lineage>
</organism>
<sequence>MIIRDKPSVFKLFFILEGSIIPLVFPQILFIALLSTLVAFAQYSYPIIFPTYTIAPFTLLGVALSLFLGFRNNACYERWWEARKQWGQLIVDSRSLARQVYSFIDSNKEGGELMQKRLVNLTIAFNHALRHHLRKTEPWDDIRKFLEQEDIDYLKKSYNIPDSILRLMGVKLGTCRHKKLLSDFLVQSIDEHITSMTSVQAACERIDNTPLPFAYRLLVQRTSYLYCIILPFGLVASQGFATPLFCAIVAYTFFGLDALSEELEKPFGLSSNDLPLHAMTRSLEISLLELMGETNLPEPIKPKSHLIE</sequence>
<dbReference type="GO" id="GO:0005886">
    <property type="term" value="C:plasma membrane"/>
    <property type="evidence" value="ECO:0007669"/>
    <property type="project" value="UniProtKB-SubCell"/>
</dbReference>
<feature type="transmembrane region" description="Helical" evidence="9">
    <location>
        <begin position="47"/>
        <end position="70"/>
    </location>
</feature>
<evidence type="ECO:0000256" key="7">
    <source>
        <dbReference type="ARBA" id="ARBA00023136"/>
    </source>
</evidence>
<evidence type="ECO:0000256" key="6">
    <source>
        <dbReference type="ARBA" id="ARBA00023065"/>
    </source>
</evidence>
<accession>A0A5J6WHM5</accession>
<evidence type="ECO:0000256" key="1">
    <source>
        <dbReference type="ARBA" id="ARBA00004651"/>
    </source>
</evidence>
<comment type="similarity">
    <text evidence="8">Belongs to the anion channel-forming bestrophin (TC 1.A.46) family.</text>
</comment>
<keyword evidence="2" id="KW-0813">Transport</keyword>
<dbReference type="InterPro" id="IPR044669">
    <property type="entry name" value="YneE/VCCN1/2-like"/>
</dbReference>
<gene>
    <name evidence="10" type="ORF">FR932_07115</name>
</gene>
<dbReference type="Pfam" id="PF25539">
    <property type="entry name" value="Bestrophin_2"/>
    <property type="match status" value="1"/>
</dbReference>
<dbReference type="RefSeq" id="WP_019440147.1">
    <property type="nucleotide sequence ID" value="NZ_ALOE01000006.1"/>
</dbReference>
<evidence type="ECO:0008006" key="12">
    <source>
        <dbReference type="Google" id="ProtNLM"/>
    </source>
</evidence>
<evidence type="ECO:0000256" key="3">
    <source>
        <dbReference type="ARBA" id="ARBA00022475"/>
    </source>
</evidence>
<dbReference type="OrthoDB" id="445589at2"/>
<keyword evidence="3" id="KW-1003">Cell membrane</keyword>